<dbReference type="EMBL" id="JAZDUA010000126">
    <property type="protein sequence ID" value="KAK7867134.1"/>
    <property type="molecule type" value="Genomic_DNA"/>
</dbReference>
<dbReference type="PANTHER" id="PTHR31340">
    <property type="entry name" value="MITOCHONDRIAL GENOME MAINTENANCE EXONUCLEASE 1"/>
    <property type="match status" value="1"/>
</dbReference>
<dbReference type="EC" id="3.1.-.-" evidence="1"/>
<dbReference type="GO" id="GO:0005739">
    <property type="term" value="C:mitochondrion"/>
    <property type="evidence" value="ECO:0007669"/>
    <property type="project" value="UniProtKB-SubCell"/>
</dbReference>
<keyword evidence="1" id="KW-0540">Nuclease</keyword>
<feature type="active site" evidence="1">
    <location>
        <position position="342"/>
    </location>
</feature>
<dbReference type="Proteomes" id="UP001378592">
    <property type="component" value="Unassembled WGS sequence"/>
</dbReference>
<dbReference type="Gene3D" id="3.90.320.10">
    <property type="match status" value="1"/>
</dbReference>
<evidence type="ECO:0000256" key="1">
    <source>
        <dbReference type="HAMAP-Rule" id="MF_03030"/>
    </source>
</evidence>
<dbReference type="GO" id="GO:0006264">
    <property type="term" value="P:mitochondrial DNA replication"/>
    <property type="evidence" value="ECO:0007669"/>
    <property type="project" value="TreeGrafter"/>
</dbReference>
<comment type="subcellular location">
    <subcellularLocation>
        <location evidence="1">Mitochondrion</location>
    </subcellularLocation>
</comment>
<evidence type="ECO:0000313" key="3">
    <source>
        <dbReference type="Proteomes" id="UP001378592"/>
    </source>
</evidence>
<name>A0AAN9Z8Z2_9ORTH</name>
<dbReference type="GO" id="GO:0008297">
    <property type="term" value="F:single-stranded DNA exodeoxyribonuclease activity"/>
    <property type="evidence" value="ECO:0007669"/>
    <property type="project" value="UniProtKB-UniRule"/>
</dbReference>
<feature type="active site" evidence="1">
    <location>
        <position position="340"/>
    </location>
</feature>
<keyword evidence="1" id="KW-0496">Mitochondrion</keyword>
<comment type="function">
    <text evidence="1">Metal-dependent single-stranded DNA (ssDNA) exonuclease involved in mitochondrial genome maintenance.</text>
</comment>
<dbReference type="AlphaFoldDB" id="A0AAN9Z8Z2"/>
<organism evidence="2 3">
    <name type="scientific">Gryllus longicercus</name>
    <dbReference type="NCBI Taxonomy" id="2509291"/>
    <lineage>
        <taxon>Eukaryota</taxon>
        <taxon>Metazoa</taxon>
        <taxon>Ecdysozoa</taxon>
        <taxon>Arthropoda</taxon>
        <taxon>Hexapoda</taxon>
        <taxon>Insecta</taxon>
        <taxon>Pterygota</taxon>
        <taxon>Neoptera</taxon>
        <taxon>Polyneoptera</taxon>
        <taxon>Orthoptera</taxon>
        <taxon>Ensifera</taxon>
        <taxon>Gryllidea</taxon>
        <taxon>Grylloidea</taxon>
        <taxon>Gryllidae</taxon>
        <taxon>Gryllinae</taxon>
        <taxon>Gryllus</taxon>
    </lineage>
</organism>
<dbReference type="GO" id="GO:0043504">
    <property type="term" value="P:mitochondrial DNA repair"/>
    <property type="evidence" value="ECO:0007669"/>
    <property type="project" value="UniProtKB-UniRule"/>
</dbReference>
<keyword evidence="1" id="KW-0378">Hydrolase</keyword>
<protein>
    <recommendedName>
        <fullName evidence="1">Mitochondrial genome maintenance exonuclease 1</fullName>
        <ecNumber evidence="1">3.1.-.-</ecNumber>
    </recommendedName>
</protein>
<dbReference type="HAMAP" id="MF_03030">
    <property type="entry name" value="MGME1"/>
    <property type="match status" value="1"/>
</dbReference>
<comment type="similarity">
    <text evidence="1">Belongs to the MGME1 family.</text>
</comment>
<evidence type="ECO:0000313" key="2">
    <source>
        <dbReference type="EMBL" id="KAK7867134.1"/>
    </source>
</evidence>
<sequence>MNLMNKSTHWGCILRSSMYRKYSIKSAKKLLQKDSSKSPKKGENAKLLKRYNKENKLLFGSLVETLPQKRKKEKNGPINENLNYMSDANEISSEAWWWKSRLKANVKPNHTLLPSQENKCDEANTSGNMKDITEYGSVLRSNVCEPTPGMSERIVNNIVRSSVFHKSNLRLPDIIVKNLTVFPLENKQKKTSRLSSSSSPILHLSPTEDNDLVRTKSKEYPSVSRILNATLSDSSRAALQKWKENLIAELGEEGFQKYQRALLEHGQMFHKTVQEFLSGESIDDLQIDSAVEGCWLSIQTTLKEIGAVKVLERHVVHEELLYHGIIDCIAEYKGKLLLIEWKKSNKQKSTLWNTYDAPLQVAAYVGALNFDTNYDIKVDGGLVVVAYSDGSPAHVHPLNKSQCEKYWQMWLNRLRLYWDLFDKQEERNVPNAVSL</sequence>
<comment type="caution">
    <text evidence="2">The sequence shown here is derived from an EMBL/GenBank/DDBJ whole genome shotgun (WGS) entry which is preliminary data.</text>
</comment>
<dbReference type="PANTHER" id="PTHR31340:SF3">
    <property type="entry name" value="MITOCHONDRIAL GENOME MAINTENANCE EXONUCLEASE 1"/>
    <property type="match status" value="1"/>
</dbReference>
<feature type="active site" evidence="1">
    <location>
        <position position="327"/>
    </location>
</feature>
<keyword evidence="1" id="KW-0269">Exonuclease</keyword>
<proteinExistence type="inferred from homology"/>
<reference evidence="2 3" key="1">
    <citation type="submission" date="2024-03" db="EMBL/GenBank/DDBJ databases">
        <title>The genome assembly and annotation of the cricket Gryllus longicercus Weissman &amp; Gray.</title>
        <authorList>
            <person name="Szrajer S."/>
            <person name="Gray D."/>
            <person name="Ylla G."/>
        </authorList>
    </citation>
    <scope>NUCLEOTIDE SEQUENCE [LARGE SCALE GENOMIC DNA]</scope>
    <source>
        <strain evidence="2">DAG 2021-001</strain>
        <tissue evidence="2">Whole body minus gut</tissue>
    </source>
</reference>
<gene>
    <name evidence="2" type="ORF">R5R35_005850</name>
</gene>
<accession>A0AAN9Z8Z2</accession>
<keyword evidence="3" id="KW-1185">Reference proteome</keyword>
<dbReference type="InterPro" id="IPR011604">
    <property type="entry name" value="PDDEXK-like_dom_sf"/>
</dbReference>